<evidence type="ECO:0008006" key="5">
    <source>
        <dbReference type="Google" id="ProtNLM"/>
    </source>
</evidence>
<feature type="region of interest" description="Disordered" evidence="2">
    <location>
        <begin position="396"/>
        <end position="438"/>
    </location>
</feature>
<proteinExistence type="predicted"/>
<comment type="caution">
    <text evidence="3">The sequence shown here is derived from an EMBL/GenBank/DDBJ whole genome shotgun (WGS) entry which is preliminary data.</text>
</comment>
<feature type="compositionally biased region" description="Pro residues" evidence="2">
    <location>
        <begin position="408"/>
        <end position="417"/>
    </location>
</feature>
<organism evidence="3 4">
    <name type="scientific">Banduia mediterranea</name>
    <dbReference type="NCBI Taxonomy" id="3075609"/>
    <lineage>
        <taxon>Bacteria</taxon>
        <taxon>Pseudomonadati</taxon>
        <taxon>Pseudomonadota</taxon>
        <taxon>Gammaproteobacteria</taxon>
        <taxon>Nevskiales</taxon>
        <taxon>Algiphilaceae</taxon>
        <taxon>Banduia</taxon>
    </lineage>
</organism>
<evidence type="ECO:0000256" key="2">
    <source>
        <dbReference type="SAM" id="MobiDB-lite"/>
    </source>
</evidence>
<evidence type="ECO:0000313" key="3">
    <source>
        <dbReference type="EMBL" id="MDT0499096.1"/>
    </source>
</evidence>
<reference evidence="3 4" key="1">
    <citation type="submission" date="2023-09" db="EMBL/GenBank/DDBJ databases">
        <authorList>
            <person name="Rey-Velasco X."/>
        </authorList>
    </citation>
    <scope>NUCLEOTIDE SEQUENCE [LARGE SCALE GENOMIC DNA]</scope>
    <source>
        <strain evidence="3 4">W345</strain>
    </source>
</reference>
<protein>
    <recommendedName>
        <fullName evidence="5">Molecular chaperone DnaJ</fullName>
    </recommendedName>
</protein>
<accession>A0ABU2WP16</accession>
<dbReference type="Gene3D" id="1.10.287.110">
    <property type="entry name" value="DnaJ domain"/>
    <property type="match status" value="1"/>
</dbReference>
<evidence type="ECO:0000313" key="4">
    <source>
        <dbReference type="Proteomes" id="UP001254608"/>
    </source>
</evidence>
<gene>
    <name evidence="3" type="ORF">RM530_17265</name>
</gene>
<feature type="compositionally biased region" description="Basic residues" evidence="2">
    <location>
        <begin position="425"/>
        <end position="438"/>
    </location>
</feature>
<keyword evidence="4" id="KW-1185">Reference proteome</keyword>
<name>A0ABU2WP16_9GAMM</name>
<keyword evidence="1" id="KW-0143">Chaperone</keyword>
<dbReference type="EMBL" id="JAVRIC010000035">
    <property type="protein sequence ID" value="MDT0499096.1"/>
    <property type="molecule type" value="Genomic_DNA"/>
</dbReference>
<dbReference type="Proteomes" id="UP001254608">
    <property type="component" value="Unassembled WGS sequence"/>
</dbReference>
<sequence length="438" mass="50229">MPSARPTQAGLFDDAPIDEAGRLVTIDLPKAALTPEQRRFNRLSEEIRKKRQQLAGWQAYLHDFAQRGAREHDPLAMTLHDLQKRVMHRLDRLLDRRCGERLSRRQREVLRNHLLESLEEWLLPADSSVPELEAIYERHAGMSLDERRRMDREIELDLAQTVFGAVFGEDVVADHEAEDSESLFRHVDDKLRARQQEQEPVDDGDSKRRAKRAEAAATRRAAAEREASQSVRQIFRKLVSALHPDREADPAERERKTTLMARVNQAYESNDLLSLLSLQIEIEQIDAAHLAGTPKARIEQYNSVLREQSTSLDAELHALVAPVAMQMDVRRFLPRMNELDRALNRRVSELRRWCKETEAELQALDDPARRAALIDTWEAEQLSGLEPEFSDGNDGFGFLWGTGDDSEPPPFDWPPPRAAGAAQRPGKKRPKRKKKKPR</sequence>
<feature type="region of interest" description="Disordered" evidence="2">
    <location>
        <begin position="191"/>
        <end position="228"/>
    </location>
</feature>
<dbReference type="RefSeq" id="WP_311366505.1">
    <property type="nucleotide sequence ID" value="NZ_JAVRIC010000035.1"/>
</dbReference>
<dbReference type="SUPFAM" id="SSF46565">
    <property type="entry name" value="Chaperone J-domain"/>
    <property type="match status" value="1"/>
</dbReference>
<evidence type="ECO:0000256" key="1">
    <source>
        <dbReference type="ARBA" id="ARBA00023186"/>
    </source>
</evidence>
<dbReference type="InterPro" id="IPR036869">
    <property type="entry name" value="J_dom_sf"/>
</dbReference>